<sequence length="392" mass="43267">MENFMAMGVTTITLGQDGSSPAVQDLSKWMNQVSEKGIGVNLAMFMGHGTLRNLSGIGRSNLISDSKMNGMLDTLNETLKYTFGLSTGLEYNPGLNASLEELIELAKIVGKNNRMIMSHLRNEDDDQIENSIAELLEQGRYSKVHIAHLKSVYGKGRERAEEIIDILKKARTVGIDITADMYPYNASYTSIGIIFPTWAKTIDEFNVAKIERRNELEEYLINRVNLRNGPEAVLLGTDPYTGMTLAQLSHEREIPFEDILIDLIGPEGASGAYFVMNNELQTRFFIDPNIGISSDGSPTGFHPRGHGTFAKVIEEYVVNKGLLSLEAAVYKMTSFAASILGITERGQLKSGMIADLLIFDASKVKAIANYTDPFEYADGFDVVIINGNIARE</sequence>
<dbReference type="Gene3D" id="3.20.20.140">
    <property type="entry name" value="Metal-dependent hydrolases"/>
    <property type="match status" value="2"/>
</dbReference>
<evidence type="ECO:0000313" key="1">
    <source>
        <dbReference type="EMBL" id="SVA74048.1"/>
    </source>
</evidence>
<dbReference type="Gene3D" id="2.30.40.10">
    <property type="entry name" value="Urease, subunit C, domain 1"/>
    <property type="match status" value="1"/>
</dbReference>
<dbReference type="SUPFAM" id="SSF51338">
    <property type="entry name" value="Composite domain of metallo-dependent hydrolases"/>
    <property type="match status" value="1"/>
</dbReference>
<dbReference type="AlphaFoldDB" id="A0A381YAG9"/>
<dbReference type="Gene3D" id="3.30.1490.130">
    <property type="entry name" value="D-aminoacylase. Domain 3"/>
    <property type="match status" value="1"/>
</dbReference>
<proteinExistence type="predicted"/>
<name>A0A381YAG9_9ZZZZ</name>
<dbReference type="InterPro" id="IPR032466">
    <property type="entry name" value="Metal_Hydrolase"/>
</dbReference>
<dbReference type="EMBL" id="UINC01017769">
    <property type="protein sequence ID" value="SVA74048.1"/>
    <property type="molecule type" value="Genomic_DNA"/>
</dbReference>
<organism evidence="1">
    <name type="scientific">marine metagenome</name>
    <dbReference type="NCBI Taxonomy" id="408172"/>
    <lineage>
        <taxon>unclassified sequences</taxon>
        <taxon>metagenomes</taxon>
        <taxon>ecological metagenomes</taxon>
    </lineage>
</organism>
<feature type="non-terminal residue" evidence="1">
    <location>
        <position position="392"/>
    </location>
</feature>
<dbReference type="InterPro" id="IPR023100">
    <property type="entry name" value="D-aminoacylase_insert_dom_sf"/>
</dbReference>
<dbReference type="GO" id="GO:0016811">
    <property type="term" value="F:hydrolase activity, acting on carbon-nitrogen (but not peptide) bonds, in linear amides"/>
    <property type="evidence" value="ECO:0007669"/>
    <property type="project" value="InterPro"/>
</dbReference>
<protein>
    <submittedName>
        <fullName evidence="1">Uncharacterized protein</fullName>
    </submittedName>
</protein>
<gene>
    <name evidence="1" type="ORF">METZ01_LOCUS126902</name>
</gene>
<dbReference type="InterPro" id="IPR011059">
    <property type="entry name" value="Metal-dep_hydrolase_composite"/>
</dbReference>
<reference evidence="1" key="1">
    <citation type="submission" date="2018-05" db="EMBL/GenBank/DDBJ databases">
        <authorList>
            <person name="Lanie J.A."/>
            <person name="Ng W.-L."/>
            <person name="Kazmierczak K.M."/>
            <person name="Andrzejewski T.M."/>
            <person name="Davidsen T.M."/>
            <person name="Wayne K.J."/>
            <person name="Tettelin H."/>
            <person name="Glass J.I."/>
            <person name="Rusch D."/>
            <person name="Podicherti R."/>
            <person name="Tsui H.-C.T."/>
            <person name="Winkler M.E."/>
        </authorList>
    </citation>
    <scope>NUCLEOTIDE SEQUENCE</scope>
</reference>
<dbReference type="SUPFAM" id="SSF51556">
    <property type="entry name" value="Metallo-dependent hydrolases"/>
    <property type="match status" value="1"/>
</dbReference>
<accession>A0A381YAG9</accession>